<accession>A0A328VIU4</accession>
<dbReference type="AlphaFoldDB" id="A0A328VIU4"/>
<evidence type="ECO:0000313" key="2">
    <source>
        <dbReference type="Proteomes" id="UP000248706"/>
    </source>
</evidence>
<keyword evidence="2" id="KW-1185">Reference proteome</keyword>
<protein>
    <submittedName>
        <fullName evidence="1">Uncharacterized protein</fullName>
    </submittedName>
</protein>
<organism evidence="1 2">
    <name type="scientific">Thermogemmatispora tikiterensis</name>
    <dbReference type="NCBI Taxonomy" id="1825093"/>
    <lineage>
        <taxon>Bacteria</taxon>
        <taxon>Bacillati</taxon>
        <taxon>Chloroflexota</taxon>
        <taxon>Ktedonobacteria</taxon>
        <taxon>Thermogemmatisporales</taxon>
        <taxon>Thermogemmatisporaceae</taxon>
        <taxon>Thermogemmatispora</taxon>
    </lineage>
</organism>
<dbReference type="Proteomes" id="UP000248706">
    <property type="component" value="Unassembled WGS sequence"/>
</dbReference>
<dbReference type="EMBL" id="MCIF01000002">
    <property type="protein sequence ID" value="RAQ94205.1"/>
    <property type="molecule type" value="Genomic_DNA"/>
</dbReference>
<comment type="caution">
    <text evidence="1">The sequence shown here is derived from an EMBL/GenBank/DDBJ whole genome shotgun (WGS) entry which is preliminary data.</text>
</comment>
<reference evidence="1 2" key="1">
    <citation type="submission" date="2016-08" db="EMBL/GenBank/DDBJ databases">
        <title>Analysis of Carbohydrate Active Enzymes in Thermogemmatispora T81 Reveals Carbohydrate Degradation Ability.</title>
        <authorList>
            <person name="Tomazini A."/>
            <person name="Lal S."/>
            <person name="Stott M."/>
            <person name="Henrissat B."/>
            <person name="Polikarpov I."/>
            <person name="Sparling R."/>
            <person name="Levin D.B."/>
        </authorList>
    </citation>
    <scope>NUCLEOTIDE SEQUENCE [LARGE SCALE GENOMIC DNA]</scope>
    <source>
        <strain evidence="1 2">T81</strain>
    </source>
</reference>
<proteinExistence type="predicted"/>
<gene>
    <name evidence="1" type="ORF">A4R35_01580</name>
</gene>
<evidence type="ECO:0000313" key="1">
    <source>
        <dbReference type="EMBL" id="RAQ94205.1"/>
    </source>
</evidence>
<name>A0A328VIU4_9CHLR</name>
<sequence length="68" mass="8065">MLTITSSQRFEKLKSIQYLFNTLWPLFWLRGNHALQQIAHLAGEGQTIDLNHIGIWIKMHMWIIFGKK</sequence>